<evidence type="ECO:0000256" key="3">
    <source>
        <dbReference type="ARBA" id="ARBA00022490"/>
    </source>
</evidence>
<evidence type="ECO:0000256" key="8">
    <source>
        <dbReference type="ARBA" id="ARBA00022884"/>
    </source>
</evidence>
<sequence length="440" mass="49357">MATARTENVGPVVMGLNKQNGQLRGQTKPASVQSATATQGKALGPTQIAGGAPQDGGGIKFGDDWKKSLKLPPKDNRVKTSDVTSTKGNEFEDYCLKRELLMGIFEMGWEKPSPIQEESIPIALSGRDILARAKNGTGKSGAYLIPMLERIDLKKDHIQVHVVIATPGRILDLIKKGVAKVDRVQMMVMDEADKLLSQDFVVLIEDIISFLAKNRQILLYSATFPISVQKFMAKHLQKPYEINLMEELTLKGITQYYAYVTERQKVHCLNTLFSRLQINQSIIFCNSTQRVELLAKKITQLGYSCFYIHAKMMQEYRNRVFHDFRNGLCRNLVCTDLFTRGIDIQAVNVVINFDFPKNAGTYLHRIGRSGRFGHLGLAINLITSEDRFNLKTIEEQLVTDIKPIPGSIDKSLYVAEYHSSSADCDVEEVEEKPGHQQDST</sequence>
<evidence type="ECO:0000256" key="1">
    <source>
        <dbReference type="ARBA" id="ARBA00004496"/>
    </source>
</evidence>
<dbReference type="GO" id="GO:0016787">
    <property type="term" value="F:hydrolase activity"/>
    <property type="evidence" value="ECO:0007669"/>
    <property type="project" value="UniProtKB-KW"/>
</dbReference>
<dbReference type="InterPro" id="IPR001650">
    <property type="entry name" value="Helicase_C-like"/>
</dbReference>
<evidence type="ECO:0000259" key="17">
    <source>
        <dbReference type="PROSITE" id="PS51195"/>
    </source>
</evidence>
<dbReference type="GO" id="GO:0005524">
    <property type="term" value="F:ATP binding"/>
    <property type="evidence" value="ECO:0007669"/>
    <property type="project" value="UniProtKB-KW"/>
</dbReference>
<organism evidence="18 19">
    <name type="scientific">Mola mola</name>
    <name type="common">Ocean sunfish</name>
    <name type="synonym">Tetraodon mola</name>
    <dbReference type="NCBI Taxonomy" id="94237"/>
    <lineage>
        <taxon>Eukaryota</taxon>
        <taxon>Metazoa</taxon>
        <taxon>Chordata</taxon>
        <taxon>Craniata</taxon>
        <taxon>Vertebrata</taxon>
        <taxon>Euteleostomi</taxon>
        <taxon>Actinopterygii</taxon>
        <taxon>Neopterygii</taxon>
        <taxon>Teleostei</taxon>
        <taxon>Neoteleostei</taxon>
        <taxon>Acanthomorphata</taxon>
        <taxon>Eupercaria</taxon>
        <taxon>Tetraodontiformes</taxon>
        <taxon>Molidae</taxon>
        <taxon>Mola</taxon>
    </lineage>
</organism>
<dbReference type="GO" id="GO:0005737">
    <property type="term" value="C:cytoplasm"/>
    <property type="evidence" value="ECO:0007669"/>
    <property type="project" value="UniProtKB-SubCell"/>
</dbReference>
<dbReference type="Proteomes" id="UP000261620">
    <property type="component" value="Unplaced"/>
</dbReference>
<evidence type="ECO:0000313" key="18">
    <source>
        <dbReference type="Ensembl" id="ENSMMOP00000018064.1"/>
    </source>
</evidence>
<evidence type="ECO:0000256" key="9">
    <source>
        <dbReference type="ARBA" id="ARBA00038316"/>
    </source>
</evidence>
<dbReference type="Pfam" id="PF00270">
    <property type="entry name" value="DEAD"/>
    <property type="match status" value="1"/>
</dbReference>
<accession>A0A3Q3X7I8</accession>
<feature type="compositionally biased region" description="Basic and acidic residues" evidence="14">
    <location>
        <begin position="61"/>
        <end position="80"/>
    </location>
</feature>
<dbReference type="OMA" id="TYEDRHT"/>
<dbReference type="SMART" id="SM00490">
    <property type="entry name" value="HELICc"/>
    <property type="match status" value="1"/>
</dbReference>
<dbReference type="PROSITE" id="PS51195">
    <property type="entry name" value="Q_MOTIF"/>
    <property type="match status" value="1"/>
</dbReference>
<dbReference type="InterPro" id="IPR027417">
    <property type="entry name" value="P-loop_NTPase"/>
</dbReference>
<comment type="subcellular location">
    <subcellularLocation>
        <location evidence="1">Cytoplasm</location>
    </subcellularLocation>
</comment>
<evidence type="ECO:0000256" key="13">
    <source>
        <dbReference type="RuleBase" id="RU000492"/>
    </source>
</evidence>
<evidence type="ECO:0000256" key="11">
    <source>
        <dbReference type="ARBA" id="ARBA00047984"/>
    </source>
</evidence>
<dbReference type="InterPro" id="IPR000629">
    <property type="entry name" value="RNA-helicase_DEAD-box_CS"/>
</dbReference>
<reference evidence="18" key="1">
    <citation type="submission" date="2025-08" db="UniProtKB">
        <authorList>
            <consortium name="Ensembl"/>
        </authorList>
    </citation>
    <scope>IDENTIFICATION</scope>
</reference>
<evidence type="ECO:0000313" key="19">
    <source>
        <dbReference type="Proteomes" id="UP000261620"/>
    </source>
</evidence>
<keyword evidence="19" id="KW-1185">Reference proteome</keyword>
<evidence type="ECO:0000256" key="6">
    <source>
        <dbReference type="ARBA" id="ARBA00022806"/>
    </source>
</evidence>
<keyword evidence="7 13" id="KW-0067">ATP-binding</keyword>
<keyword evidence="3" id="KW-0963">Cytoplasm</keyword>
<dbReference type="Pfam" id="PF00271">
    <property type="entry name" value="Helicase_C"/>
    <property type="match status" value="1"/>
</dbReference>
<dbReference type="Ensembl" id="ENSMMOT00000018357.1">
    <property type="protein sequence ID" value="ENSMMOP00000018064.1"/>
    <property type="gene ID" value="ENSMMOG00000013694.1"/>
</dbReference>
<dbReference type="PANTHER" id="PTHR47960">
    <property type="entry name" value="DEAD-BOX ATP-DEPENDENT RNA HELICASE 50"/>
    <property type="match status" value="1"/>
</dbReference>
<dbReference type="GO" id="GO:0003724">
    <property type="term" value="F:RNA helicase activity"/>
    <property type="evidence" value="ECO:0007669"/>
    <property type="project" value="UniProtKB-EC"/>
</dbReference>
<dbReference type="CDD" id="cd18787">
    <property type="entry name" value="SF2_C_DEAD"/>
    <property type="match status" value="1"/>
</dbReference>
<dbReference type="FunFam" id="3.40.50.300:FF:000114">
    <property type="entry name" value="ATP-dependent RNA helicase DDX6"/>
    <property type="match status" value="1"/>
</dbReference>
<dbReference type="SUPFAM" id="SSF52540">
    <property type="entry name" value="P-loop containing nucleoside triphosphate hydrolases"/>
    <property type="match status" value="1"/>
</dbReference>
<evidence type="ECO:0000256" key="14">
    <source>
        <dbReference type="SAM" id="MobiDB-lite"/>
    </source>
</evidence>
<dbReference type="CDD" id="cd17940">
    <property type="entry name" value="DEADc_DDX6"/>
    <property type="match status" value="1"/>
</dbReference>
<evidence type="ECO:0000256" key="12">
    <source>
        <dbReference type="PROSITE-ProRule" id="PRU00552"/>
    </source>
</evidence>
<evidence type="ECO:0000259" key="15">
    <source>
        <dbReference type="PROSITE" id="PS51192"/>
    </source>
</evidence>
<dbReference type="GO" id="GO:0003723">
    <property type="term" value="F:RNA binding"/>
    <property type="evidence" value="ECO:0007669"/>
    <property type="project" value="UniProtKB-KW"/>
</dbReference>
<evidence type="ECO:0000256" key="2">
    <source>
        <dbReference type="ARBA" id="ARBA00012552"/>
    </source>
</evidence>
<dbReference type="PROSITE" id="PS00039">
    <property type="entry name" value="DEAD_ATP_HELICASE"/>
    <property type="match status" value="1"/>
</dbReference>
<evidence type="ECO:0000256" key="5">
    <source>
        <dbReference type="ARBA" id="ARBA00022801"/>
    </source>
</evidence>
<dbReference type="Gene3D" id="3.40.50.300">
    <property type="entry name" value="P-loop containing nucleotide triphosphate hydrolases"/>
    <property type="match status" value="3"/>
</dbReference>
<feature type="domain" description="Helicase C-terminal" evidence="16">
    <location>
        <begin position="252"/>
        <end position="412"/>
    </location>
</feature>
<feature type="domain" description="DEAD-box RNA helicase Q" evidence="17">
    <location>
        <begin position="89"/>
        <end position="117"/>
    </location>
</feature>
<dbReference type="EC" id="3.6.4.13" evidence="2"/>
<dbReference type="PROSITE" id="PS51192">
    <property type="entry name" value="HELICASE_ATP_BIND_1"/>
    <property type="match status" value="1"/>
</dbReference>
<dbReference type="InterPro" id="IPR014014">
    <property type="entry name" value="RNA_helicase_DEAD_Q_motif"/>
</dbReference>
<keyword evidence="4 13" id="KW-0547">Nucleotide-binding</keyword>
<dbReference type="InterPro" id="IPR014001">
    <property type="entry name" value="Helicase_ATP-bd"/>
</dbReference>
<feature type="compositionally biased region" description="Polar residues" evidence="14">
    <location>
        <begin position="17"/>
        <end position="39"/>
    </location>
</feature>
<comment type="similarity">
    <text evidence="9">Belongs to the DEAD box helicase family. DDX6/DHH1 subfamily.</text>
</comment>
<evidence type="ECO:0000256" key="10">
    <source>
        <dbReference type="ARBA" id="ARBA00041970"/>
    </source>
</evidence>
<keyword evidence="5 13" id="KW-0378">Hydrolase</keyword>
<feature type="short sequence motif" description="Q motif" evidence="12">
    <location>
        <begin position="89"/>
        <end position="117"/>
    </location>
</feature>
<dbReference type="PROSITE" id="PS51194">
    <property type="entry name" value="HELICASE_CTER"/>
    <property type="match status" value="1"/>
</dbReference>
<dbReference type="STRING" id="94237.ENSMMOP00000018064"/>
<evidence type="ECO:0000256" key="4">
    <source>
        <dbReference type="ARBA" id="ARBA00022741"/>
    </source>
</evidence>
<feature type="region of interest" description="Disordered" evidence="14">
    <location>
        <begin position="1"/>
        <end position="83"/>
    </location>
</feature>
<reference evidence="18" key="2">
    <citation type="submission" date="2025-09" db="UniProtKB">
        <authorList>
            <consortium name="Ensembl"/>
        </authorList>
    </citation>
    <scope>IDENTIFICATION</scope>
</reference>
<evidence type="ECO:0000256" key="7">
    <source>
        <dbReference type="ARBA" id="ARBA00022840"/>
    </source>
</evidence>
<dbReference type="InterPro" id="IPR011545">
    <property type="entry name" value="DEAD/DEAH_box_helicase_dom"/>
</dbReference>
<keyword evidence="8" id="KW-0694">RNA-binding</keyword>
<dbReference type="SMART" id="SM00487">
    <property type="entry name" value="DEXDc"/>
    <property type="match status" value="1"/>
</dbReference>
<comment type="catalytic activity">
    <reaction evidence="11">
        <text>ATP + H2O = ADP + phosphate + H(+)</text>
        <dbReference type="Rhea" id="RHEA:13065"/>
        <dbReference type="ChEBI" id="CHEBI:15377"/>
        <dbReference type="ChEBI" id="CHEBI:15378"/>
        <dbReference type="ChEBI" id="CHEBI:30616"/>
        <dbReference type="ChEBI" id="CHEBI:43474"/>
        <dbReference type="ChEBI" id="CHEBI:456216"/>
        <dbReference type="EC" id="3.6.4.13"/>
    </reaction>
</comment>
<proteinExistence type="inferred from homology"/>
<feature type="domain" description="Helicase ATP-binding" evidence="15">
    <location>
        <begin position="149"/>
        <end position="242"/>
    </location>
</feature>
<keyword evidence="6 13" id="KW-0347">Helicase</keyword>
<name>A0A3Q3X7I8_MOLML</name>
<dbReference type="AlphaFoldDB" id="A0A3Q3X7I8"/>
<protein>
    <recommendedName>
        <fullName evidence="2">RNA helicase</fullName>
        <ecNumber evidence="2">3.6.4.13</ecNumber>
    </recommendedName>
    <alternativeName>
        <fullName evidence="10">DEAD box protein 6</fullName>
    </alternativeName>
</protein>
<evidence type="ECO:0000259" key="16">
    <source>
        <dbReference type="PROSITE" id="PS51194"/>
    </source>
</evidence>